<comment type="caution">
    <text evidence="2">The sequence shown here is derived from an EMBL/GenBank/DDBJ whole genome shotgun (WGS) entry which is preliminary data.</text>
</comment>
<dbReference type="InterPro" id="IPR043502">
    <property type="entry name" value="DNA/RNA_pol_sf"/>
</dbReference>
<dbReference type="Pfam" id="PF07727">
    <property type="entry name" value="RVT_2"/>
    <property type="match status" value="1"/>
</dbReference>
<dbReference type="SUPFAM" id="SSF56672">
    <property type="entry name" value="DNA/RNA polymerases"/>
    <property type="match status" value="1"/>
</dbReference>
<protein>
    <submittedName>
        <fullName evidence="2">Retrovirus-related pol polyprotein from transposon TNT 1-94</fullName>
    </submittedName>
</protein>
<keyword evidence="3" id="KW-1185">Reference proteome</keyword>
<evidence type="ECO:0000313" key="3">
    <source>
        <dbReference type="Proteomes" id="UP001151760"/>
    </source>
</evidence>
<gene>
    <name evidence="2" type="ORF">Tco_1006900</name>
</gene>
<name>A0ABQ5FLG9_9ASTR</name>
<feature type="domain" description="Reverse transcriptase Ty1/copia-type" evidence="1">
    <location>
        <begin position="12"/>
        <end position="254"/>
    </location>
</feature>
<dbReference type="InterPro" id="IPR013103">
    <property type="entry name" value="RVT_2"/>
</dbReference>
<sequence>MQDEIHEFNQLDVWELVPPPDYAMIIALKWIYKVKLDEYGNVLKNKARLVAKRYRQEEGLNFEESFAPITRLEAIRIFLANAASKNMIVYQMDVKTAFLNGELKEEVYVSQPKGFVDLDHPHHVYRLKKALYGLKQAPRAWYDTLSKFLLAQGFSKGVVDPTLFIRKIGKHTFQVQIYVDDIIFASTDPKDCGHFSNEMSSKFQMSMMGQISFFLGLQISQNPKGIFINQSKYTNDILKKFDLHKSNPVDTPMVERTKLDEDLSGIPVDQTQYRSMIGSLMYLTASRPDLVFAVCMCARYQSKPTKKHLEAVK</sequence>
<organism evidence="2 3">
    <name type="scientific">Tanacetum coccineum</name>
    <dbReference type="NCBI Taxonomy" id="301880"/>
    <lineage>
        <taxon>Eukaryota</taxon>
        <taxon>Viridiplantae</taxon>
        <taxon>Streptophyta</taxon>
        <taxon>Embryophyta</taxon>
        <taxon>Tracheophyta</taxon>
        <taxon>Spermatophyta</taxon>
        <taxon>Magnoliopsida</taxon>
        <taxon>eudicotyledons</taxon>
        <taxon>Gunneridae</taxon>
        <taxon>Pentapetalae</taxon>
        <taxon>asterids</taxon>
        <taxon>campanulids</taxon>
        <taxon>Asterales</taxon>
        <taxon>Asteraceae</taxon>
        <taxon>Asteroideae</taxon>
        <taxon>Anthemideae</taxon>
        <taxon>Anthemidinae</taxon>
        <taxon>Tanacetum</taxon>
    </lineage>
</organism>
<reference evidence="2" key="1">
    <citation type="journal article" date="2022" name="Int. J. Mol. Sci.">
        <title>Draft Genome of Tanacetum Coccineum: Genomic Comparison of Closely Related Tanacetum-Family Plants.</title>
        <authorList>
            <person name="Yamashiro T."/>
            <person name="Shiraishi A."/>
            <person name="Nakayama K."/>
            <person name="Satake H."/>
        </authorList>
    </citation>
    <scope>NUCLEOTIDE SEQUENCE</scope>
</reference>
<dbReference type="PANTHER" id="PTHR11439">
    <property type="entry name" value="GAG-POL-RELATED RETROTRANSPOSON"/>
    <property type="match status" value="1"/>
</dbReference>
<evidence type="ECO:0000313" key="2">
    <source>
        <dbReference type="EMBL" id="GJT63367.1"/>
    </source>
</evidence>
<dbReference type="EMBL" id="BQNB010017455">
    <property type="protein sequence ID" value="GJT63367.1"/>
    <property type="molecule type" value="Genomic_DNA"/>
</dbReference>
<dbReference type="Proteomes" id="UP001151760">
    <property type="component" value="Unassembled WGS sequence"/>
</dbReference>
<reference evidence="2" key="2">
    <citation type="submission" date="2022-01" db="EMBL/GenBank/DDBJ databases">
        <authorList>
            <person name="Yamashiro T."/>
            <person name="Shiraishi A."/>
            <person name="Satake H."/>
            <person name="Nakayama K."/>
        </authorList>
    </citation>
    <scope>NUCLEOTIDE SEQUENCE</scope>
</reference>
<proteinExistence type="predicted"/>
<evidence type="ECO:0000259" key="1">
    <source>
        <dbReference type="Pfam" id="PF07727"/>
    </source>
</evidence>
<accession>A0ABQ5FLG9</accession>
<dbReference type="PANTHER" id="PTHR11439:SF483">
    <property type="entry name" value="PEPTIDE SYNTHASE GLIP-LIKE, PUTATIVE (AFU_ORTHOLOGUE AFUA_3G12920)-RELATED"/>
    <property type="match status" value="1"/>
</dbReference>